<dbReference type="RefSeq" id="WP_256709287.1">
    <property type="nucleotide sequence ID" value="NZ_CP101914.1"/>
</dbReference>
<feature type="transmembrane region" description="Helical" evidence="7">
    <location>
        <begin position="352"/>
        <end position="375"/>
    </location>
</feature>
<dbReference type="InterPro" id="IPR020846">
    <property type="entry name" value="MFS_dom"/>
</dbReference>
<dbReference type="PROSITE" id="PS50850">
    <property type="entry name" value="MFS"/>
    <property type="match status" value="1"/>
</dbReference>
<gene>
    <name evidence="9" type="ORF">NP439_06885</name>
</gene>
<keyword evidence="2" id="KW-0813">Transport</keyword>
<feature type="transmembrane region" description="Helical" evidence="7">
    <location>
        <begin position="290"/>
        <end position="311"/>
    </location>
</feature>
<evidence type="ECO:0000256" key="6">
    <source>
        <dbReference type="ARBA" id="ARBA00023136"/>
    </source>
</evidence>
<dbReference type="CDD" id="cd06173">
    <property type="entry name" value="MFS_MefA_like"/>
    <property type="match status" value="1"/>
</dbReference>
<feature type="transmembrane region" description="Helical" evidence="7">
    <location>
        <begin position="218"/>
        <end position="240"/>
    </location>
</feature>
<keyword evidence="4 7" id="KW-0812">Transmembrane</keyword>
<dbReference type="PANTHER" id="PTHR43266">
    <property type="entry name" value="MACROLIDE-EFFLUX PROTEIN"/>
    <property type="match status" value="1"/>
</dbReference>
<keyword evidence="3" id="KW-1003">Cell membrane</keyword>
<evidence type="ECO:0000256" key="4">
    <source>
        <dbReference type="ARBA" id="ARBA00022692"/>
    </source>
</evidence>
<dbReference type="Gene3D" id="1.20.1250.20">
    <property type="entry name" value="MFS general substrate transporter like domains"/>
    <property type="match status" value="1"/>
</dbReference>
<sequence length="417" mass="46418">MAAEKVNLLKENKEFLRLFTSYSVSMLGRWLDLVAIMILFGFTWNANPLIIALIPVVFALPHAIFSQFAGVLTDRFNKVKLMIFSDISVCLLSILLLFVSTPLIGLILLFIRSSFTIVHFPAQQSIIKEVVKEEHIVGAVTLNGMINEFTKMMGPLLGSSLAAFFSPKVCILINAIAYLISAMIVWSLKERETKEKTVIVHQEQQTSMWSKYIEGWKAVFTSRILLICISYSVIGYMAIQMTDVQLTVLFREVAATKPELLGWVMAASGLGAFISMFLMKRFFREINYRFVLGGSYILIGFGFGGMGFLSVGAATAIPIALGMITGGGVGLFSMGMSYILQRETTKENIGRVSGIYNSLTNTFILIAPIAGGLLVELWNVYLIYRITGLILIVFSFIFIFTRNVFLKGNNKKEREAG</sequence>
<dbReference type="InterPro" id="IPR011701">
    <property type="entry name" value="MFS"/>
</dbReference>
<evidence type="ECO:0000256" key="5">
    <source>
        <dbReference type="ARBA" id="ARBA00022989"/>
    </source>
</evidence>
<evidence type="ECO:0000256" key="3">
    <source>
        <dbReference type="ARBA" id="ARBA00022475"/>
    </source>
</evidence>
<feature type="transmembrane region" description="Helical" evidence="7">
    <location>
        <begin position="50"/>
        <end position="72"/>
    </location>
</feature>
<feature type="transmembrane region" description="Helical" evidence="7">
    <location>
        <begin position="260"/>
        <end position="278"/>
    </location>
</feature>
<comment type="subcellular location">
    <subcellularLocation>
        <location evidence="1">Cell membrane</location>
        <topology evidence="1">Multi-pass membrane protein</topology>
    </subcellularLocation>
</comment>
<keyword evidence="5 7" id="KW-1133">Transmembrane helix</keyword>
<name>A0ABY5JZV5_9BACI</name>
<keyword evidence="10" id="KW-1185">Reference proteome</keyword>
<evidence type="ECO:0000256" key="7">
    <source>
        <dbReference type="SAM" id="Phobius"/>
    </source>
</evidence>
<dbReference type="InterPro" id="IPR036259">
    <property type="entry name" value="MFS_trans_sf"/>
</dbReference>
<dbReference type="SUPFAM" id="SSF103473">
    <property type="entry name" value="MFS general substrate transporter"/>
    <property type="match status" value="1"/>
</dbReference>
<dbReference type="Pfam" id="PF07690">
    <property type="entry name" value="MFS_1"/>
    <property type="match status" value="1"/>
</dbReference>
<feature type="transmembrane region" description="Helical" evidence="7">
    <location>
        <begin position="381"/>
        <end position="405"/>
    </location>
</feature>
<evidence type="ECO:0000259" key="8">
    <source>
        <dbReference type="PROSITE" id="PS50850"/>
    </source>
</evidence>
<protein>
    <submittedName>
        <fullName evidence="9">MFS transporter</fullName>
    </submittedName>
</protein>
<evidence type="ECO:0000256" key="1">
    <source>
        <dbReference type="ARBA" id="ARBA00004651"/>
    </source>
</evidence>
<dbReference type="Proteomes" id="UP001059773">
    <property type="component" value="Chromosome"/>
</dbReference>
<organism evidence="9 10">
    <name type="scientific">Oceanobacillus jeddahense</name>
    <dbReference type="NCBI Taxonomy" id="1462527"/>
    <lineage>
        <taxon>Bacteria</taxon>
        <taxon>Bacillati</taxon>
        <taxon>Bacillota</taxon>
        <taxon>Bacilli</taxon>
        <taxon>Bacillales</taxon>
        <taxon>Bacillaceae</taxon>
        <taxon>Oceanobacillus</taxon>
    </lineage>
</organism>
<feature type="transmembrane region" description="Helical" evidence="7">
    <location>
        <begin position="21"/>
        <end position="44"/>
    </location>
</feature>
<dbReference type="PANTHER" id="PTHR43266:SF2">
    <property type="entry name" value="MAJOR FACILITATOR SUPERFAMILY (MFS) PROFILE DOMAIN-CONTAINING PROTEIN"/>
    <property type="match status" value="1"/>
</dbReference>
<dbReference type="EMBL" id="CP101914">
    <property type="protein sequence ID" value="UUI04372.1"/>
    <property type="molecule type" value="Genomic_DNA"/>
</dbReference>
<feature type="transmembrane region" description="Helical" evidence="7">
    <location>
        <begin position="84"/>
        <end position="111"/>
    </location>
</feature>
<accession>A0ABY5JZV5</accession>
<feature type="domain" description="Major facilitator superfamily (MFS) profile" evidence="8">
    <location>
        <begin position="223"/>
        <end position="417"/>
    </location>
</feature>
<reference evidence="9" key="1">
    <citation type="submission" date="2022-07" db="EMBL/GenBank/DDBJ databases">
        <title>FELIX.</title>
        <authorList>
            <person name="Wan K.H."/>
            <person name="Park S."/>
            <person name="Lawrence Q."/>
            <person name="Eichenberger J.P."/>
            <person name="Booth B.W."/>
            <person name="Piaggio A.J."/>
            <person name="Chandler J.C."/>
            <person name="Franklin A.B."/>
            <person name="Celniker S.E."/>
        </authorList>
    </citation>
    <scope>NUCLEOTIDE SEQUENCE</scope>
    <source>
        <strain evidence="9">QA-1986 374</strain>
    </source>
</reference>
<evidence type="ECO:0000256" key="2">
    <source>
        <dbReference type="ARBA" id="ARBA00022448"/>
    </source>
</evidence>
<keyword evidence="6 7" id="KW-0472">Membrane</keyword>
<proteinExistence type="predicted"/>
<evidence type="ECO:0000313" key="9">
    <source>
        <dbReference type="EMBL" id="UUI04372.1"/>
    </source>
</evidence>
<feature type="transmembrane region" description="Helical" evidence="7">
    <location>
        <begin position="161"/>
        <end position="186"/>
    </location>
</feature>
<evidence type="ECO:0000313" key="10">
    <source>
        <dbReference type="Proteomes" id="UP001059773"/>
    </source>
</evidence>
<feature type="transmembrane region" description="Helical" evidence="7">
    <location>
        <begin position="317"/>
        <end position="340"/>
    </location>
</feature>